<reference evidence="2 3" key="2">
    <citation type="journal article" date="2010" name="J. Bacteriol.">
        <title>Genome sequence of the polysaccharide-degrading, thermophilic anaerobe Spirochaeta thermophila DSM 6192.</title>
        <authorList>
            <person name="Angelov A."/>
            <person name="Liebl S."/>
            <person name="Ballschmiter M."/>
            <person name="Bomeke M."/>
            <person name="Lehmann R."/>
            <person name="Liesegang H."/>
            <person name="Daniel R."/>
            <person name="Liebl W."/>
        </authorList>
    </citation>
    <scope>NUCLEOTIDE SEQUENCE [LARGE SCALE GENOMIC DNA]</scope>
    <source>
        <strain evidence="3">ATCC 49972 / DSM 6192 / RI 19.B1</strain>
    </source>
</reference>
<sequence length="1608" mass="173652">MGFSKKRRMRSRAASGIVAERSMGIPLLFRLHIEVFGRIIQEVRPRTIIPIVLGLLWGVGAQEAPPPLPEEAPQELFATTVDDKHLVLYAAGTWESSATFAAGWARMPDGTWISGYVPEDLTPGFAYTQQAEFLLSLWYMERYFVEITVQDDLDDSTYLFGYQGKEGEVVQSVRAGNTGVGIGNYRYLDLPGPSRGSLGVSASFAGPWSFHEFMVRLDPSTTGHIRYRGLSTVDEIRKGLGSYTRGRFFVLPDTDLDSLTVYLEDGEGTLTADDGTRWRRAREDELSYSLKEGTLALNEPPPGRVAVYYTVGGVPVGDASLGRGALCGTTGGLLDPEAPAEDFDWGTNYLGMDMSRLRIDLESRTALLVYVPAGFTPFEALWAYEVPEDTEEILLVERDSEEEAVLTPSAHLVKEGSLVTVRREGEDARTPAARYPFAREYPLLYGPRRTTHPEYPGHEILLRTLSPVEALTIPADAQPGTVRVLVNGQEETAAQVDYETGVITLPYQVSTAHTIDIYYRTREGEGGTDLVAASGNTFSLSPHTTLNLAASVRYPLTEERFTSSPGEASGDIRGSIELAHKGEGLDLRADVGIRHTLTDTTGYLRLLTMEEGSLTLRYDEASLFPAAPPADTTLVRDPASPLSDVGDLTGLSPANRGKLIYKDYYHYTVYGRGSLQDYTWTPPEEQIHPYTTGEKTGPYLVAAEGAGFDEACMALDFELADGESWTGGQIPIGDPPDEVAGLSLSWKADRLSGSTFDLYIQIGALAEDIDADGLLEEEGSPYDPGFPFHDTAHQAVLRLGTDPSNLPDNRMSSEDTNGNGLLDPEDTSRTLTFRIAQGISSTTGWNTLTIHLPPQLRALASQARTLRLLAVRTATTGAASGRILFSAPGLLGSPFHTSSTDPDATITASTGPDPTLPASSTLVSSRFEEEADQKSLTVTWDNAAPDPSWSWTARTSIPSLPAGSYRRISIFLKNSAGSPLSLLLSLTTPDGRGLHASGITLPADDTWHLLTLDTTGGGVLLDETPLSGASLEDDASTGSLTRLALTCIDPPATGRLHADEVFAHDPENPTAILSSLTLTLSHPSPLLSLGSTPLLHGLTLTQQVAAITPLEDLTTTAFSTHASLSLLTATLGLGLSGTFHGSEPEAFHLDHSLTLPAGPLTLTDTFGHTILPTSSLTHSSSLGLSLAPVNASLSHSLSHTSTTLNRTWTLTADLAPSPFGLSGRSTLSQTIQGTPAPPHTYPDSYLASWEESAPLPSDGTTTRTSSLTLSPTYQTPHHSTTLTLTAQTTTSPPLATRTHTHTLSLTGTHTLGPRLTLSPFYTRTLTIEEKPTPSDHFPEDWAAHTRTLTRTPLPYTSIPFYELFLTSDDLHVPPTATLTYTPRTGLTLTLPPSLTPLDLLIPRDISSSFGVTYRLTEGRPLTTRTLTSSLTFQAINLFGAQAAHPLTTLYLLDEFTQILSLSLSHVLESGHTTWTLTWSETAGFYIEAPQGLLLSHTLTLSPETSPPWKEEATLSYVWDTPAPTWAYDPPLEPWKVTPPVLRHTEQAGLTLTGGEDGGTEYAVSLTHTSTLLYGTSGNFRAFLSAAVEEENRVTVLGWMAGLAMTLQF</sequence>
<evidence type="ECO:0000313" key="2">
    <source>
        <dbReference type="EMBL" id="ADN01626.1"/>
    </source>
</evidence>
<reference key="1">
    <citation type="submission" date="2009-08" db="EMBL/GenBank/DDBJ databases">
        <title>The genome sequence of Spirochaeta thermophila DSM6192.</title>
        <authorList>
            <person name="Angelov A."/>
            <person name="Mientus M."/>
            <person name="Wittenberg S."/>
            <person name="Lehmann R."/>
            <person name="Liesegang H."/>
            <person name="Daniel R."/>
            <person name="Liebl W."/>
        </authorList>
    </citation>
    <scope>NUCLEOTIDE SEQUENCE</scope>
    <source>
        <strain>DSM 6192</strain>
    </source>
</reference>
<evidence type="ECO:0000313" key="3">
    <source>
        <dbReference type="Proteomes" id="UP000001296"/>
    </source>
</evidence>
<feature type="compositionally biased region" description="Low complexity" evidence="1">
    <location>
        <begin position="1260"/>
        <end position="1272"/>
    </location>
</feature>
<feature type="compositionally biased region" description="Low complexity" evidence="1">
    <location>
        <begin position="1279"/>
        <end position="1297"/>
    </location>
</feature>
<gene>
    <name evidence="2" type="ordered locus">STHERM_c06670</name>
</gene>
<evidence type="ECO:0000256" key="1">
    <source>
        <dbReference type="SAM" id="MobiDB-lite"/>
    </source>
</evidence>
<name>E0RR47_WINT6</name>
<organism evidence="2 3">
    <name type="scientific">Winmispira thermophila (strain ATCC 49972 / DSM 6192 / RI 19.B1)</name>
    <name type="common">Spirochaeta thermophila</name>
    <dbReference type="NCBI Taxonomy" id="665571"/>
    <lineage>
        <taxon>Bacteria</taxon>
        <taxon>Pseudomonadati</taxon>
        <taxon>Spirochaetota</taxon>
        <taxon>Spirochaetia</taxon>
        <taxon>Winmispirales</taxon>
        <taxon>Winmispiraceae</taxon>
        <taxon>Winmispira</taxon>
    </lineage>
</organism>
<dbReference type="HOGENOM" id="CLU_243982_0_0_12"/>
<accession>E0RR47</accession>
<protein>
    <submittedName>
        <fullName evidence="2">Uncharacterized protein</fullName>
    </submittedName>
</protein>
<dbReference type="Proteomes" id="UP000001296">
    <property type="component" value="Chromosome"/>
</dbReference>
<feature type="region of interest" description="Disordered" evidence="1">
    <location>
        <begin position="802"/>
        <end position="824"/>
    </location>
</feature>
<feature type="compositionally biased region" description="Polar residues" evidence="1">
    <location>
        <begin position="1223"/>
        <end position="1233"/>
    </location>
</feature>
<dbReference type="KEGG" id="sta:STHERM_c06670"/>
<dbReference type="EMBL" id="CP001698">
    <property type="protein sequence ID" value="ADN01626.1"/>
    <property type="molecule type" value="Genomic_DNA"/>
</dbReference>
<proteinExistence type="predicted"/>
<feature type="region of interest" description="Disordered" evidence="1">
    <location>
        <begin position="1221"/>
        <end position="1297"/>
    </location>
</feature>
<dbReference type="PaxDb" id="665571-STHERM_c06670"/>